<dbReference type="RefSeq" id="WP_094205514.1">
    <property type="nucleotide sequence ID" value="NZ_JAWGQT010000010.1"/>
</dbReference>
<evidence type="ECO:0000256" key="1">
    <source>
        <dbReference type="ARBA" id="ARBA00022898"/>
    </source>
</evidence>
<sequence length="395" mass="44570">MNIPLLNLKRQYKDIEEEVNTSVLECFKNAQYIMGENVKEFEKEIANKIGVKHAITVGNGTDALIIALKSLGIKEGDEVITTDYTFFATAEAIRFIGATPVFCDVELDTYNIDPSQIEEKITDKTKAIICVHLFGNACKMDEINDIAKRHNLYVVEDAAQAINSQYNGKNVGNLGDVACFSFFPTKNLGCFGDGGMITTNDDDLATIIRALKVHGSGENGMKAYAILNDEEVEVVEQNSGDNTVYNPLKYYNYLIGHNSRLDEIQAAILRIKLKHLDAYTENRRSISHRYIENLKDTSLVMPTETDGGKHVFHLFILQSENREEIESKLKEKGIATGTYYKVPMHLQKAFNDLGYKKGDFPNAEYLSERTFAIPLFPEMNDEEREYIINSIKEIV</sequence>
<accession>A0A233V6F5</accession>
<gene>
    <name evidence="6" type="ORF">B9N49_03355</name>
</gene>
<comment type="caution">
    <text evidence="6">The sequence shown here is derived from an EMBL/GenBank/DDBJ whole genome shotgun (WGS) entry which is preliminary data.</text>
</comment>
<evidence type="ECO:0000313" key="6">
    <source>
        <dbReference type="EMBL" id="OXZ27985.1"/>
    </source>
</evidence>
<dbReference type="GO" id="GO:0000271">
    <property type="term" value="P:polysaccharide biosynthetic process"/>
    <property type="evidence" value="ECO:0007669"/>
    <property type="project" value="TreeGrafter"/>
</dbReference>
<dbReference type="Gene3D" id="3.90.1150.10">
    <property type="entry name" value="Aspartate Aminotransferase, domain 1"/>
    <property type="match status" value="1"/>
</dbReference>
<dbReference type="InterPro" id="IPR015422">
    <property type="entry name" value="PyrdxlP-dep_Trfase_small"/>
</dbReference>
<evidence type="ECO:0000256" key="2">
    <source>
        <dbReference type="ARBA" id="ARBA00037999"/>
    </source>
</evidence>
<dbReference type="SUPFAM" id="SSF53383">
    <property type="entry name" value="PLP-dependent transferases"/>
    <property type="match status" value="1"/>
</dbReference>
<dbReference type="InterPro" id="IPR015424">
    <property type="entry name" value="PyrdxlP-dep_Trfase"/>
</dbReference>
<evidence type="ECO:0000256" key="3">
    <source>
        <dbReference type="PIRSR" id="PIRSR000390-1"/>
    </source>
</evidence>
<evidence type="ECO:0000313" key="7">
    <source>
        <dbReference type="Proteomes" id="UP000215413"/>
    </source>
</evidence>
<dbReference type="Pfam" id="PF01041">
    <property type="entry name" value="DegT_DnrJ_EryC1"/>
    <property type="match status" value="1"/>
</dbReference>
<comment type="similarity">
    <text evidence="2 5">Belongs to the DegT/DnrJ/EryC1 family.</text>
</comment>
<dbReference type="PIRSF" id="PIRSF000390">
    <property type="entry name" value="PLP_StrS"/>
    <property type="match status" value="1"/>
</dbReference>
<dbReference type="Proteomes" id="UP000215413">
    <property type="component" value="Unassembled WGS sequence"/>
</dbReference>
<feature type="modified residue" description="N6-(pyridoxal phosphate)lysine" evidence="4">
    <location>
        <position position="186"/>
    </location>
</feature>
<organism evidence="6 7">
    <name type="scientific">Finegoldia magna</name>
    <name type="common">Peptostreptococcus magnus</name>
    <dbReference type="NCBI Taxonomy" id="1260"/>
    <lineage>
        <taxon>Bacteria</taxon>
        <taxon>Bacillati</taxon>
        <taxon>Bacillota</taxon>
        <taxon>Tissierellia</taxon>
        <taxon>Tissierellales</taxon>
        <taxon>Peptoniphilaceae</taxon>
        <taxon>Finegoldia</taxon>
    </lineage>
</organism>
<dbReference type="GO" id="GO:0008483">
    <property type="term" value="F:transaminase activity"/>
    <property type="evidence" value="ECO:0007669"/>
    <property type="project" value="TreeGrafter"/>
</dbReference>
<dbReference type="GO" id="GO:0030170">
    <property type="term" value="F:pyridoxal phosphate binding"/>
    <property type="evidence" value="ECO:0007669"/>
    <property type="project" value="TreeGrafter"/>
</dbReference>
<dbReference type="PANTHER" id="PTHR30244">
    <property type="entry name" value="TRANSAMINASE"/>
    <property type="match status" value="1"/>
</dbReference>
<name>A0A233V6F5_FINMA</name>
<keyword evidence="1 4" id="KW-0663">Pyridoxal phosphate</keyword>
<dbReference type="EMBL" id="NDYC01000018">
    <property type="protein sequence ID" value="OXZ27985.1"/>
    <property type="molecule type" value="Genomic_DNA"/>
</dbReference>
<dbReference type="PANTHER" id="PTHR30244:SF36">
    <property type="entry name" value="3-OXO-GLUCOSE-6-PHOSPHATE:GLUTAMATE AMINOTRANSFERASE"/>
    <property type="match status" value="1"/>
</dbReference>
<reference evidence="7" key="1">
    <citation type="submission" date="2017-04" db="EMBL/GenBank/DDBJ databases">
        <title>Finegoldia magna isolated from orthopedic joint implant-associated infections.</title>
        <authorList>
            <person name="Bjorklund S."/>
            <person name="Bruggemann H."/>
            <person name="Jensen A."/>
            <person name="Hellmark B."/>
            <person name="Soderquist B."/>
        </authorList>
    </citation>
    <scope>NUCLEOTIDE SEQUENCE [LARGE SCALE GENOMIC DNA]</scope>
    <source>
        <strain evidence="7">CCUG 54800</strain>
    </source>
</reference>
<proteinExistence type="inferred from homology"/>
<dbReference type="InterPro" id="IPR015421">
    <property type="entry name" value="PyrdxlP-dep_Trfase_major"/>
</dbReference>
<protein>
    <submittedName>
        <fullName evidence="6">Transcriptional regulator</fullName>
    </submittedName>
</protein>
<dbReference type="Gene3D" id="3.40.640.10">
    <property type="entry name" value="Type I PLP-dependent aspartate aminotransferase-like (Major domain)"/>
    <property type="match status" value="1"/>
</dbReference>
<feature type="active site" description="Proton acceptor" evidence="3">
    <location>
        <position position="186"/>
    </location>
</feature>
<evidence type="ECO:0000256" key="4">
    <source>
        <dbReference type="PIRSR" id="PIRSR000390-2"/>
    </source>
</evidence>
<dbReference type="AlphaFoldDB" id="A0A233V6F5"/>
<dbReference type="CDD" id="cd00616">
    <property type="entry name" value="AHBA_syn"/>
    <property type="match status" value="1"/>
</dbReference>
<dbReference type="InterPro" id="IPR000653">
    <property type="entry name" value="DegT/StrS_aminotransferase"/>
</dbReference>
<evidence type="ECO:0000256" key="5">
    <source>
        <dbReference type="RuleBase" id="RU004508"/>
    </source>
</evidence>